<proteinExistence type="predicted"/>
<organism evidence="2 3">
    <name type="scientific">Trichlorobacter ammonificans</name>
    <dbReference type="NCBI Taxonomy" id="2916410"/>
    <lineage>
        <taxon>Bacteria</taxon>
        <taxon>Pseudomonadati</taxon>
        <taxon>Thermodesulfobacteriota</taxon>
        <taxon>Desulfuromonadia</taxon>
        <taxon>Geobacterales</taxon>
        <taxon>Geobacteraceae</taxon>
        <taxon>Trichlorobacter</taxon>
    </lineage>
</organism>
<feature type="chain" id="PRO_5045075084" description="Transporter" evidence="1">
    <location>
        <begin position="22"/>
        <end position="270"/>
    </location>
</feature>
<dbReference type="EMBL" id="OW150024">
    <property type="protein sequence ID" value="CAH2029966.1"/>
    <property type="molecule type" value="Genomic_DNA"/>
</dbReference>
<evidence type="ECO:0008006" key="4">
    <source>
        <dbReference type="Google" id="ProtNLM"/>
    </source>
</evidence>
<reference evidence="2 3" key="1">
    <citation type="submission" date="2022-03" db="EMBL/GenBank/DDBJ databases">
        <authorList>
            <person name="Koch H."/>
        </authorList>
    </citation>
    <scope>NUCLEOTIDE SEQUENCE [LARGE SCALE GENOMIC DNA]</scope>
    <source>
        <strain evidence="2 3">G1</strain>
    </source>
</reference>
<dbReference type="Proteomes" id="UP001295463">
    <property type="component" value="Chromosome"/>
</dbReference>
<name>A0ABM9D3X9_9BACT</name>
<dbReference type="RefSeq" id="WP_305730943.1">
    <property type="nucleotide sequence ID" value="NZ_OW150024.1"/>
</dbReference>
<dbReference type="InterPro" id="IPR025737">
    <property type="entry name" value="FApF"/>
</dbReference>
<evidence type="ECO:0000313" key="3">
    <source>
        <dbReference type="Proteomes" id="UP001295463"/>
    </source>
</evidence>
<evidence type="ECO:0000313" key="2">
    <source>
        <dbReference type="EMBL" id="CAH2029966.1"/>
    </source>
</evidence>
<evidence type="ECO:0000256" key="1">
    <source>
        <dbReference type="SAM" id="SignalP"/>
    </source>
</evidence>
<keyword evidence="3" id="KW-1185">Reference proteome</keyword>
<protein>
    <recommendedName>
        <fullName evidence="4">Transporter</fullName>
    </recommendedName>
</protein>
<accession>A0ABM9D3X9</accession>
<keyword evidence="1" id="KW-0732">Signal</keyword>
<sequence length="270" mass="28871">MKRSVSVVALCLLLSAATAFAGPPHAADDAVTDDAVTVAVGSIEVELNGSYAYSDRTNDGVNTQQHLFDGSVKIITGLYKDWAISLEVPYTFSERVRKAEQLDSDIEGFGDMTLEVKWAFAELAGIKFAIKPTVIIPTGRYSAGLSEGRWQPGVVLIATREFEGGTYALHANLGYEHHSYRTGGAQAENRSGLLSGSIAGEAVLLKGLFITADFGLSTNQDKTSNVVPVYAMTGASYEINKHLDANVGIKVGLTRAEDDVTALYGLVLKF</sequence>
<feature type="signal peptide" evidence="1">
    <location>
        <begin position="1"/>
        <end position="21"/>
    </location>
</feature>
<gene>
    <name evidence="2" type="ORF">GEAMG1_0144</name>
</gene>
<dbReference type="Pfam" id="PF13557">
    <property type="entry name" value="Phenol_MetA_deg"/>
    <property type="match status" value="1"/>
</dbReference>